<dbReference type="SUPFAM" id="SSF56112">
    <property type="entry name" value="Protein kinase-like (PK-like)"/>
    <property type="match status" value="1"/>
</dbReference>
<keyword evidence="2" id="KW-0723">Serine/threonine-protein kinase</keyword>
<dbReference type="STRING" id="93759.A0A1R3KBH1"/>
<dbReference type="Gene3D" id="3.30.200.20">
    <property type="entry name" value="Phosphorylase Kinase, domain 1"/>
    <property type="match status" value="1"/>
</dbReference>
<dbReference type="AlphaFoldDB" id="A0A1R3KBH1"/>
<keyword evidence="5" id="KW-1185">Reference proteome</keyword>
<dbReference type="PANTHER" id="PTHR47985">
    <property type="entry name" value="OS07G0668900 PROTEIN"/>
    <property type="match status" value="1"/>
</dbReference>
<sequence>MASFANISFKSDASRKRYIAQEVAKMGKGNITAKIFNYKELCTATKSFNPENQLGEGGFGRVYKGKIENPNQVPLEL</sequence>
<dbReference type="GO" id="GO:0016020">
    <property type="term" value="C:membrane"/>
    <property type="evidence" value="ECO:0007669"/>
    <property type="project" value="UniProtKB-SubCell"/>
</dbReference>
<comment type="caution">
    <text evidence="4">The sequence shown here is derived from an EMBL/GenBank/DDBJ whole genome shotgun (WGS) entry which is preliminary data.</text>
</comment>
<comment type="subcellular location">
    <subcellularLocation>
        <location evidence="1">Membrane</location>
    </subcellularLocation>
</comment>
<evidence type="ECO:0000256" key="1">
    <source>
        <dbReference type="ARBA" id="ARBA00004370"/>
    </source>
</evidence>
<name>A0A1R3KBH1_9ROSI</name>
<evidence type="ECO:0000256" key="2">
    <source>
        <dbReference type="ARBA" id="ARBA00022527"/>
    </source>
</evidence>
<keyword evidence="2" id="KW-0418">Kinase</keyword>
<keyword evidence="2" id="KW-0808">Transferase</keyword>
<dbReference type="EMBL" id="AWUE01014255">
    <property type="protein sequence ID" value="OMP04441.1"/>
    <property type="molecule type" value="Genomic_DNA"/>
</dbReference>
<reference evidence="5" key="1">
    <citation type="submission" date="2013-09" db="EMBL/GenBank/DDBJ databases">
        <title>Corchorus olitorius genome sequencing.</title>
        <authorList>
            <person name="Alam M."/>
            <person name="Haque M.S."/>
            <person name="Islam M.S."/>
            <person name="Emdad E.M."/>
            <person name="Islam M.M."/>
            <person name="Ahmed B."/>
            <person name="Halim A."/>
            <person name="Hossen Q.M.M."/>
            <person name="Hossain M.Z."/>
            <person name="Ahmed R."/>
            <person name="Khan M.M."/>
            <person name="Islam R."/>
            <person name="Rashid M.M."/>
            <person name="Khan S.A."/>
            <person name="Rahman M.S."/>
            <person name="Alam M."/>
            <person name="Yahiya A.S."/>
            <person name="Khan M.S."/>
            <person name="Azam M.S."/>
            <person name="Haque T."/>
            <person name="Lashkar M.Z.H."/>
            <person name="Akhand A.I."/>
            <person name="Morshed G."/>
            <person name="Roy S."/>
            <person name="Uddin K.S."/>
            <person name="Rabeya T."/>
            <person name="Hossain A.S."/>
            <person name="Chowdhury A."/>
            <person name="Snigdha A.R."/>
            <person name="Mortoza M.S."/>
            <person name="Matin S.A."/>
            <person name="Hoque S.M.E."/>
            <person name="Islam M.K."/>
            <person name="Roy D.K."/>
            <person name="Haider R."/>
            <person name="Moosa M.M."/>
            <person name="Elias S.M."/>
            <person name="Hasan A.M."/>
            <person name="Jahan S."/>
            <person name="Shafiuddin M."/>
            <person name="Mahmood N."/>
            <person name="Shommy N.S."/>
        </authorList>
    </citation>
    <scope>NUCLEOTIDE SEQUENCE [LARGE SCALE GENOMIC DNA]</scope>
    <source>
        <strain evidence="5">cv. O-4</strain>
    </source>
</reference>
<organism evidence="4 5">
    <name type="scientific">Corchorus olitorius</name>
    <dbReference type="NCBI Taxonomy" id="93759"/>
    <lineage>
        <taxon>Eukaryota</taxon>
        <taxon>Viridiplantae</taxon>
        <taxon>Streptophyta</taxon>
        <taxon>Embryophyta</taxon>
        <taxon>Tracheophyta</taxon>
        <taxon>Spermatophyta</taxon>
        <taxon>Magnoliopsida</taxon>
        <taxon>eudicotyledons</taxon>
        <taxon>Gunneridae</taxon>
        <taxon>Pentapetalae</taxon>
        <taxon>rosids</taxon>
        <taxon>malvids</taxon>
        <taxon>Malvales</taxon>
        <taxon>Malvaceae</taxon>
        <taxon>Grewioideae</taxon>
        <taxon>Apeibeae</taxon>
        <taxon>Corchorus</taxon>
    </lineage>
</organism>
<dbReference type="PANTHER" id="PTHR47985:SF39">
    <property type="entry name" value="SERINE_THREONINE-PROTEIN KINASE PBL23-RELATED"/>
    <property type="match status" value="1"/>
</dbReference>
<dbReference type="Proteomes" id="UP000187203">
    <property type="component" value="Unassembled WGS sequence"/>
</dbReference>
<dbReference type="InterPro" id="IPR011009">
    <property type="entry name" value="Kinase-like_dom_sf"/>
</dbReference>
<evidence type="ECO:0000313" key="5">
    <source>
        <dbReference type="Proteomes" id="UP000187203"/>
    </source>
</evidence>
<accession>A0A1R3KBH1</accession>
<gene>
    <name evidence="4" type="ORF">COLO4_09636</name>
</gene>
<dbReference type="GO" id="GO:0004674">
    <property type="term" value="F:protein serine/threonine kinase activity"/>
    <property type="evidence" value="ECO:0007669"/>
    <property type="project" value="UniProtKB-KW"/>
</dbReference>
<evidence type="ECO:0008006" key="6">
    <source>
        <dbReference type="Google" id="ProtNLM"/>
    </source>
</evidence>
<evidence type="ECO:0000313" key="4">
    <source>
        <dbReference type="EMBL" id="OMP04441.1"/>
    </source>
</evidence>
<evidence type="ECO:0000256" key="3">
    <source>
        <dbReference type="ARBA" id="ARBA00023136"/>
    </source>
</evidence>
<protein>
    <recommendedName>
        <fullName evidence="6">Protein kinase domain-containing protein</fullName>
    </recommendedName>
</protein>
<dbReference type="OrthoDB" id="1001778at2759"/>
<keyword evidence="3" id="KW-0472">Membrane</keyword>
<proteinExistence type="predicted"/>